<sequence length="104" mass="11154">MILMFASIITEHTGMIKIWFGSIATIPGGWRLCDGIDGTPDLRHRFVIGAGPSYLPDDTGGDITHAHSELLGCGVLAAGTDIGVTTDTRSNLPPYYALCYIMKL</sequence>
<name>A0A0F9MB57_9ZZZZ</name>
<evidence type="ECO:0008006" key="2">
    <source>
        <dbReference type="Google" id="ProtNLM"/>
    </source>
</evidence>
<dbReference type="CDD" id="cd22641">
    <property type="entry name" value="C24-like"/>
    <property type="match status" value="1"/>
</dbReference>
<reference evidence="1" key="1">
    <citation type="journal article" date="2015" name="Nature">
        <title>Complex archaea that bridge the gap between prokaryotes and eukaryotes.</title>
        <authorList>
            <person name="Spang A."/>
            <person name="Saw J.H."/>
            <person name="Jorgensen S.L."/>
            <person name="Zaremba-Niedzwiedzka K."/>
            <person name="Martijn J."/>
            <person name="Lind A.E."/>
            <person name="van Eijk R."/>
            <person name="Schleper C."/>
            <person name="Guy L."/>
            <person name="Ettema T.J."/>
        </authorList>
    </citation>
    <scope>NUCLEOTIDE SEQUENCE</scope>
</reference>
<dbReference type="AlphaFoldDB" id="A0A0F9MB57"/>
<comment type="caution">
    <text evidence="1">The sequence shown here is derived from an EMBL/GenBank/DDBJ whole genome shotgun (WGS) entry which is preliminary data.</text>
</comment>
<evidence type="ECO:0000313" key="1">
    <source>
        <dbReference type="EMBL" id="KKM96561.1"/>
    </source>
</evidence>
<accession>A0A0F9MB57</accession>
<protein>
    <recommendedName>
        <fullName evidence="2">Phage tail collar domain-containing protein</fullName>
    </recommendedName>
</protein>
<dbReference type="SUPFAM" id="SSF88874">
    <property type="entry name" value="Receptor-binding domain of short tail fibre protein gp12"/>
    <property type="match status" value="1"/>
</dbReference>
<organism evidence="1">
    <name type="scientific">marine sediment metagenome</name>
    <dbReference type="NCBI Taxonomy" id="412755"/>
    <lineage>
        <taxon>unclassified sequences</taxon>
        <taxon>metagenomes</taxon>
        <taxon>ecological metagenomes</taxon>
    </lineage>
</organism>
<gene>
    <name evidence="1" type="ORF">LCGC14_1176810</name>
</gene>
<dbReference type="EMBL" id="LAZR01005864">
    <property type="protein sequence ID" value="KKM96561.1"/>
    <property type="molecule type" value="Genomic_DNA"/>
</dbReference>
<proteinExistence type="predicted"/>